<dbReference type="EMBL" id="PKPP01005013">
    <property type="protein sequence ID" value="PWA61814.1"/>
    <property type="molecule type" value="Genomic_DNA"/>
</dbReference>
<evidence type="ECO:0000256" key="3">
    <source>
        <dbReference type="ARBA" id="ARBA00023125"/>
    </source>
</evidence>
<dbReference type="PANTHER" id="PTHR46261">
    <property type="entry name" value="HIGH MOBILITY GROUP B PROTEIN 4-RELATED"/>
    <property type="match status" value="1"/>
</dbReference>
<evidence type="ECO:0000256" key="6">
    <source>
        <dbReference type="SAM" id="MobiDB-lite"/>
    </source>
</evidence>
<comment type="caution">
    <text evidence="8">The sequence shown here is derived from an EMBL/GenBank/DDBJ whole genome shotgun (WGS) entry which is preliminary data.</text>
</comment>
<keyword evidence="3 5" id="KW-0238">DNA-binding</keyword>
<dbReference type="Gene3D" id="1.50.10.20">
    <property type="match status" value="1"/>
</dbReference>
<proteinExistence type="inferred from homology"/>
<dbReference type="SUPFAM" id="SSF48239">
    <property type="entry name" value="Terpenoid cyclases/Protein prenyltransferases"/>
    <property type="match status" value="1"/>
</dbReference>
<name>A0A2U1MKS1_ARTAN</name>
<dbReference type="GO" id="GO:0003677">
    <property type="term" value="F:DNA binding"/>
    <property type="evidence" value="ECO:0007669"/>
    <property type="project" value="UniProtKB-UniRule"/>
</dbReference>
<organism evidence="8 9">
    <name type="scientific">Artemisia annua</name>
    <name type="common">Sweet wormwood</name>
    <dbReference type="NCBI Taxonomy" id="35608"/>
    <lineage>
        <taxon>Eukaryota</taxon>
        <taxon>Viridiplantae</taxon>
        <taxon>Streptophyta</taxon>
        <taxon>Embryophyta</taxon>
        <taxon>Tracheophyta</taxon>
        <taxon>Spermatophyta</taxon>
        <taxon>Magnoliopsida</taxon>
        <taxon>eudicotyledons</taxon>
        <taxon>Gunneridae</taxon>
        <taxon>Pentapetalae</taxon>
        <taxon>asterids</taxon>
        <taxon>campanulids</taxon>
        <taxon>Asterales</taxon>
        <taxon>Asteraceae</taxon>
        <taxon>Asteroideae</taxon>
        <taxon>Anthemideae</taxon>
        <taxon>Artemisiinae</taxon>
        <taxon>Artemisia</taxon>
    </lineage>
</organism>
<feature type="DNA-binding region" description="HMG box" evidence="5">
    <location>
        <begin position="231"/>
        <end position="300"/>
    </location>
</feature>
<dbReference type="Proteomes" id="UP000245207">
    <property type="component" value="Unassembled WGS sequence"/>
</dbReference>
<dbReference type="InterPro" id="IPR009071">
    <property type="entry name" value="HMG_box_dom"/>
</dbReference>
<feature type="region of interest" description="Disordered" evidence="6">
    <location>
        <begin position="303"/>
        <end position="326"/>
    </location>
</feature>
<dbReference type="GO" id="GO:0005634">
    <property type="term" value="C:nucleus"/>
    <property type="evidence" value="ECO:0007669"/>
    <property type="project" value="UniProtKB-SubCell"/>
</dbReference>
<keyword evidence="9" id="KW-1185">Reference proteome</keyword>
<dbReference type="PANTHER" id="PTHR46261:SF18">
    <property type="entry name" value="DNA-BINDING PROTEIN MNB1B"/>
    <property type="match status" value="1"/>
</dbReference>
<comment type="subcellular location">
    <subcellularLocation>
        <location evidence="1">Nucleus</location>
    </subcellularLocation>
</comment>
<dbReference type="SUPFAM" id="SSF47095">
    <property type="entry name" value="HMG-box"/>
    <property type="match status" value="1"/>
</dbReference>
<gene>
    <name evidence="8" type="ORF">CTI12_AA369820</name>
</gene>
<dbReference type="AlphaFoldDB" id="A0A2U1MKS1"/>
<dbReference type="Pfam" id="PF00505">
    <property type="entry name" value="HMG_box"/>
    <property type="match status" value="1"/>
</dbReference>
<dbReference type="Gene3D" id="1.10.30.10">
    <property type="entry name" value="High mobility group box domain"/>
    <property type="match status" value="1"/>
</dbReference>
<dbReference type="SMART" id="SM00398">
    <property type="entry name" value="HMG"/>
    <property type="match status" value="1"/>
</dbReference>
<dbReference type="InterPro" id="IPR008930">
    <property type="entry name" value="Terpenoid_cyclase/PrenylTrfase"/>
</dbReference>
<keyword evidence="4 5" id="KW-0539">Nucleus</keyword>
<evidence type="ECO:0000256" key="4">
    <source>
        <dbReference type="ARBA" id="ARBA00023242"/>
    </source>
</evidence>
<dbReference type="InterPro" id="IPR031061">
    <property type="entry name" value="HMGB_plant"/>
</dbReference>
<protein>
    <submittedName>
        <fullName evidence="8">High mobility group box domain-containing protein</fullName>
    </submittedName>
</protein>
<evidence type="ECO:0000256" key="1">
    <source>
        <dbReference type="ARBA" id="ARBA00004123"/>
    </source>
</evidence>
<dbReference type="GO" id="GO:0006325">
    <property type="term" value="P:chromatin organization"/>
    <property type="evidence" value="ECO:0007669"/>
    <property type="project" value="UniProtKB-ARBA"/>
</dbReference>
<dbReference type="STRING" id="35608.A0A2U1MKS1"/>
<evidence type="ECO:0000313" key="9">
    <source>
        <dbReference type="Proteomes" id="UP000245207"/>
    </source>
</evidence>
<dbReference type="OrthoDB" id="1919336at2759"/>
<evidence type="ECO:0000259" key="7">
    <source>
        <dbReference type="PROSITE" id="PS50118"/>
    </source>
</evidence>
<dbReference type="CDD" id="cd22005">
    <property type="entry name" value="HMG-box_AtHMGB1-like"/>
    <property type="match status" value="1"/>
</dbReference>
<accession>A0A2U1MKS1</accession>
<sequence length="379" mass="41771">MLDTLYHVRPSTTAAVLVVFELPGLRFLGEGANDGEGVMEKGQKWILNHGGATAITSWGKFWLSGFVRMDAYFNPVFKNKHHLLGKGFVRMDAYFNPVFKNKHHLLGKVSVSSNAVLQAGTNVHVANVTPSVNRSHAPFILVVTDNDAPIESFSHGDTQMAGRSVMLDFAAGLIRHEVNVEPDGTEWANDIVHEIGAISHLRQISSNCDRFKLTVKKTAAKGKAAKDPNKPKRPACAFFVFMEGFRKQFKEENPTNNSVVAVGKAGGAKWKAMSDAEKAPFVAKAEQRKKDYDKTLAAYNKKKDAVTEEENDSDKSKSEVNDNEEDGSDELIVYATSFDLIKETKFARAAEPICCMNTGSTDPALLFSFSSSHSHTYTY</sequence>
<dbReference type="InterPro" id="IPR036910">
    <property type="entry name" value="HMG_box_dom_sf"/>
</dbReference>
<dbReference type="GO" id="GO:0000785">
    <property type="term" value="C:chromatin"/>
    <property type="evidence" value="ECO:0007669"/>
    <property type="project" value="UniProtKB-ARBA"/>
</dbReference>
<feature type="domain" description="HMG box" evidence="7">
    <location>
        <begin position="231"/>
        <end position="300"/>
    </location>
</feature>
<comment type="similarity">
    <text evidence="2">Belongs to the HMGB family.</text>
</comment>
<dbReference type="GO" id="GO:0003682">
    <property type="term" value="F:chromatin binding"/>
    <property type="evidence" value="ECO:0007669"/>
    <property type="project" value="UniProtKB-ARBA"/>
</dbReference>
<evidence type="ECO:0000256" key="2">
    <source>
        <dbReference type="ARBA" id="ARBA00008774"/>
    </source>
</evidence>
<dbReference type="GO" id="GO:0030527">
    <property type="term" value="F:structural constituent of chromatin"/>
    <property type="evidence" value="ECO:0007669"/>
    <property type="project" value="UniProtKB-ARBA"/>
</dbReference>
<evidence type="ECO:0000256" key="5">
    <source>
        <dbReference type="PROSITE-ProRule" id="PRU00267"/>
    </source>
</evidence>
<evidence type="ECO:0000313" key="8">
    <source>
        <dbReference type="EMBL" id="PWA61814.1"/>
    </source>
</evidence>
<reference evidence="8 9" key="1">
    <citation type="journal article" date="2018" name="Mol. Plant">
        <title>The genome of Artemisia annua provides insight into the evolution of Asteraceae family and artemisinin biosynthesis.</title>
        <authorList>
            <person name="Shen Q."/>
            <person name="Zhang L."/>
            <person name="Liao Z."/>
            <person name="Wang S."/>
            <person name="Yan T."/>
            <person name="Shi P."/>
            <person name="Liu M."/>
            <person name="Fu X."/>
            <person name="Pan Q."/>
            <person name="Wang Y."/>
            <person name="Lv Z."/>
            <person name="Lu X."/>
            <person name="Zhang F."/>
            <person name="Jiang W."/>
            <person name="Ma Y."/>
            <person name="Chen M."/>
            <person name="Hao X."/>
            <person name="Li L."/>
            <person name="Tang Y."/>
            <person name="Lv G."/>
            <person name="Zhou Y."/>
            <person name="Sun X."/>
            <person name="Brodelius P.E."/>
            <person name="Rose J.K.C."/>
            <person name="Tang K."/>
        </authorList>
    </citation>
    <scope>NUCLEOTIDE SEQUENCE [LARGE SCALE GENOMIC DNA]</scope>
    <source>
        <strain evidence="9">cv. Huhao1</strain>
        <tissue evidence="8">Leaf</tissue>
    </source>
</reference>
<dbReference type="PROSITE" id="PS50118">
    <property type="entry name" value="HMG_BOX_2"/>
    <property type="match status" value="1"/>
</dbReference>